<keyword evidence="1" id="KW-0732">Signal</keyword>
<dbReference type="SMART" id="SM00198">
    <property type="entry name" value="SCP"/>
    <property type="match status" value="1"/>
</dbReference>
<evidence type="ECO:0000259" key="2">
    <source>
        <dbReference type="SMART" id="SM00198"/>
    </source>
</evidence>
<dbReference type="GeneID" id="111017396"/>
<organism evidence="3 4">
    <name type="scientific">Momordica charantia</name>
    <name type="common">Bitter gourd</name>
    <name type="synonym">Balsam pear</name>
    <dbReference type="NCBI Taxonomy" id="3673"/>
    <lineage>
        <taxon>Eukaryota</taxon>
        <taxon>Viridiplantae</taxon>
        <taxon>Streptophyta</taxon>
        <taxon>Embryophyta</taxon>
        <taxon>Tracheophyta</taxon>
        <taxon>Spermatophyta</taxon>
        <taxon>Magnoliopsida</taxon>
        <taxon>eudicotyledons</taxon>
        <taxon>Gunneridae</taxon>
        <taxon>Pentapetalae</taxon>
        <taxon>rosids</taxon>
        <taxon>fabids</taxon>
        <taxon>Cucurbitales</taxon>
        <taxon>Cucurbitaceae</taxon>
        <taxon>Momordiceae</taxon>
        <taxon>Momordica</taxon>
    </lineage>
</organism>
<dbReference type="PRINTS" id="PR00837">
    <property type="entry name" value="V5TPXLIKE"/>
</dbReference>
<dbReference type="PANTHER" id="PTHR10334">
    <property type="entry name" value="CYSTEINE-RICH SECRETORY PROTEIN-RELATED"/>
    <property type="match status" value="1"/>
</dbReference>
<evidence type="ECO:0000313" key="4">
    <source>
        <dbReference type="RefSeq" id="XP_022148837.1"/>
    </source>
</evidence>
<proteinExistence type="predicted"/>
<gene>
    <name evidence="4" type="primary">LOC111017396</name>
</gene>
<dbReference type="InterPro" id="IPR014044">
    <property type="entry name" value="CAP_dom"/>
</dbReference>
<dbReference type="InterPro" id="IPR035940">
    <property type="entry name" value="CAP_sf"/>
</dbReference>
<name>A0A6J1D646_MOMCH</name>
<accession>A0A6J1D646</accession>
<dbReference type="RefSeq" id="XP_022148837.1">
    <property type="nucleotide sequence ID" value="XM_022293145.1"/>
</dbReference>
<keyword evidence="3" id="KW-1185">Reference proteome</keyword>
<protein>
    <submittedName>
        <fullName evidence="4">Basic form of pathogenesis-related protein 1-like</fullName>
    </submittedName>
</protein>
<dbReference type="Gene3D" id="3.40.33.10">
    <property type="entry name" value="CAP"/>
    <property type="match status" value="1"/>
</dbReference>
<feature type="domain" description="SCP" evidence="2">
    <location>
        <begin position="32"/>
        <end position="155"/>
    </location>
</feature>
<dbReference type="Pfam" id="PF00188">
    <property type="entry name" value="CAP"/>
    <property type="match status" value="1"/>
</dbReference>
<feature type="signal peptide" evidence="1">
    <location>
        <begin position="1"/>
        <end position="18"/>
    </location>
</feature>
<reference evidence="4" key="1">
    <citation type="submission" date="2025-08" db="UniProtKB">
        <authorList>
            <consortium name="RefSeq"/>
        </authorList>
    </citation>
    <scope>IDENTIFICATION</scope>
    <source>
        <strain evidence="4">OHB3-1</strain>
    </source>
</reference>
<dbReference type="InterPro" id="IPR001283">
    <property type="entry name" value="CRISP-related"/>
</dbReference>
<dbReference type="FunFam" id="3.40.33.10:FF:000004">
    <property type="entry name" value="CAP, cysteine-rich secretory protein, antigen 5"/>
    <property type="match status" value="1"/>
</dbReference>
<dbReference type="OrthoDB" id="43654at2759"/>
<dbReference type="Proteomes" id="UP000504603">
    <property type="component" value="Unplaced"/>
</dbReference>
<dbReference type="KEGG" id="mcha:111017396"/>
<dbReference type="SUPFAM" id="SSF55797">
    <property type="entry name" value="PR-1-like"/>
    <property type="match status" value="1"/>
</dbReference>
<evidence type="ECO:0000256" key="1">
    <source>
        <dbReference type="SAM" id="SignalP"/>
    </source>
</evidence>
<feature type="chain" id="PRO_5026845853" evidence="1">
    <location>
        <begin position="19"/>
        <end position="155"/>
    </location>
</feature>
<dbReference type="AlphaFoldDB" id="A0A6J1D646"/>
<sequence length="155" mass="16943">MAVPKSASTICLVGLTLALTLTMTATVAVANSSPKDFVDVHNAIRAENGVGPVAWNTTLADYAENFAKTRVDTCEMEHSMGPYAENLAEAFESTTAEATVKFWATEKEFYDPKANKCVNDECGHFMNVVGKDTKYIGCAEVRCKNNYIFTICNYS</sequence>
<evidence type="ECO:0000313" key="3">
    <source>
        <dbReference type="Proteomes" id="UP000504603"/>
    </source>
</evidence>